<dbReference type="Proteomes" id="UP000196573">
    <property type="component" value="Unassembled WGS sequence"/>
</dbReference>
<dbReference type="InterPro" id="IPR023614">
    <property type="entry name" value="Porin_dom_sf"/>
</dbReference>
<dbReference type="InterPro" id="IPR005318">
    <property type="entry name" value="OM_porin_bac"/>
</dbReference>
<evidence type="ECO:0000256" key="1">
    <source>
        <dbReference type="ARBA" id="ARBA00009075"/>
    </source>
</evidence>
<proteinExistence type="inferred from homology"/>
<dbReference type="EMBL" id="FWPT01000017">
    <property type="protein sequence ID" value="SMA50848.1"/>
    <property type="molecule type" value="Genomic_DNA"/>
</dbReference>
<organism evidence="5 6">
    <name type="scientific">Parendozoicomonas haliclonae</name>
    <dbReference type="NCBI Taxonomy" id="1960125"/>
    <lineage>
        <taxon>Bacteria</taxon>
        <taxon>Pseudomonadati</taxon>
        <taxon>Pseudomonadota</taxon>
        <taxon>Gammaproteobacteria</taxon>
        <taxon>Oceanospirillales</taxon>
        <taxon>Endozoicomonadaceae</taxon>
        <taxon>Parendozoicomonas</taxon>
    </lineage>
</organism>
<evidence type="ECO:0000256" key="4">
    <source>
        <dbReference type="SAM" id="SignalP"/>
    </source>
</evidence>
<keyword evidence="3 4" id="KW-0732">Signal</keyword>
<accession>A0A1X7ARW9</accession>
<comment type="similarity">
    <text evidence="1">Belongs to the outer membrane porin (Opr) (TC 1.B.25) family.</text>
</comment>
<protein>
    <submittedName>
        <fullName evidence="5">Outer membrane porin, OprD family</fullName>
    </submittedName>
</protein>
<evidence type="ECO:0000313" key="5">
    <source>
        <dbReference type="EMBL" id="SMA50848.1"/>
    </source>
</evidence>
<keyword evidence="2" id="KW-0813">Transport</keyword>
<dbReference type="GO" id="GO:0016020">
    <property type="term" value="C:membrane"/>
    <property type="evidence" value="ECO:0007669"/>
    <property type="project" value="InterPro"/>
</dbReference>
<dbReference type="PANTHER" id="PTHR34596">
    <property type="entry name" value="CHITOPORIN"/>
    <property type="match status" value="1"/>
</dbReference>
<keyword evidence="6" id="KW-1185">Reference proteome</keyword>
<dbReference type="PANTHER" id="PTHR34596:SF2">
    <property type="entry name" value="CHITOPORIN"/>
    <property type="match status" value="1"/>
</dbReference>
<dbReference type="RefSeq" id="WP_087113289.1">
    <property type="nucleotide sequence ID" value="NZ_CBCSCN010000015.1"/>
</dbReference>
<dbReference type="OrthoDB" id="6759120at2"/>
<gene>
    <name evidence="5" type="ORF">EHSB41UT_04665</name>
</gene>
<name>A0A1X7ARW9_9GAMM</name>
<dbReference type="Gene3D" id="2.40.160.10">
    <property type="entry name" value="Porin"/>
    <property type="match status" value="1"/>
</dbReference>
<reference evidence="5 6" key="1">
    <citation type="submission" date="2017-03" db="EMBL/GenBank/DDBJ databases">
        <authorList>
            <person name="Afonso C.L."/>
            <person name="Miller P.J."/>
            <person name="Scott M.A."/>
            <person name="Spackman E."/>
            <person name="Goraichik I."/>
            <person name="Dimitrov K.M."/>
            <person name="Suarez D.L."/>
            <person name="Swayne D.E."/>
        </authorList>
    </citation>
    <scope>NUCLEOTIDE SEQUENCE [LARGE SCALE GENOMIC DNA]</scope>
    <source>
        <strain evidence="5">SB41UT1</strain>
    </source>
</reference>
<dbReference type="AlphaFoldDB" id="A0A1X7ARW9"/>
<dbReference type="GO" id="GO:0015288">
    <property type="term" value="F:porin activity"/>
    <property type="evidence" value="ECO:0007669"/>
    <property type="project" value="TreeGrafter"/>
</dbReference>
<evidence type="ECO:0000256" key="3">
    <source>
        <dbReference type="ARBA" id="ARBA00022729"/>
    </source>
</evidence>
<dbReference type="Pfam" id="PF03573">
    <property type="entry name" value="OprD"/>
    <property type="match status" value="1"/>
</dbReference>
<sequence>MRIQKTLIALAVGATFASQAALASPFAPQAKNDLDLINWDTGSSFVDDATMDIKFRSVTYDRDSYRDPSFKEGVPFAERMDSAVAVWADFQSGWLWDSIGFDLGVQGAYALANDGDFRTTQLWANNDTRNASQVGIANIKFRGGDKEAGYNGRVGRMMLNMPFAKSRNTHAMPETFQGAQVNGHYKMVSGYVAQIDGHSTHKTSGMNKTSNFYNTLKTPNGADFQLDFAGLTLGQKGKTPTVSFHYGNQKDYLKKMAVAVEAGMPMGKGNFVSAQAVYQKQEGDKYYVQGDDHKAEMFALNLMVKVGKNLLIKGGYSQVGDEHYDIRFSDNIKSGLNNTTQGWSDFSHANMKAVSIGGSYTLTEFGLPELSLIAQGAYGWDADLMPRKVGGFNALTRDYAWEGAAGITYEVFNGPLQGLWLTTSFQRDGGGYTHTQGGRIILDYTVKLF</sequence>
<evidence type="ECO:0000256" key="2">
    <source>
        <dbReference type="ARBA" id="ARBA00022448"/>
    </source>
</evidence>
<feature type="chain" id="PRO_5012485333" evidence="4">
    <location>
        <begin position="24"/>
        <end position="449"/>
    </location>
</feature>
<feature type="signal peptide" evidence="4">
    <location>
        <begin position="1"/>
        <end position="23"/>
    </location>
</feature>
<evidence type="ECO:0000313" key="6">
    <source>
        <dbReference type="Proteomes" id="UP000196573"/>
    </source>
</evidence>